<name>A0A7M5XIY5_9CNID</name>
<dbReference type="PANTHER" id="PTHR10775">
    <property type="entry name" value="OS08G0208400 PROTEIN"/>
    <property type="match status" value="1"/>
</dbReference>
<organism evidence="2 3">
    <name type="scientific">Clytia hemisphaerica</name>
    <dbReference type="NCBI Taxonomy" id="252671"/>
    <lineage>
        <taxon>Eukaryota</taxon>
        <taxon>Metazoa</taxon>
        <taxon>Cnidaria</taxon>
        <taxon>Hydrozoa</taxon>
        <taxon>Hydroidolina</taxon>
        <taxon>Leptothecata</taxon>
        <taxon>Obeliida</taxon>
        <taxon>Clytiidae</taxon>
        <taxon>Clytia</taxon>
    </lineage>
</organism>
<dbReference type="OrthoDB" id="5984022at2759"/>
<dbReference type="InterPro" id="IPR004242">
    <property type="entry name" value="Transposase_21"/>
</dbReference>
<dbReference type="Pfam" id="PF13960">
    <property type="entry name" value="DUF4218"/>
    <property type="match status" value="1"/>
</dbReference>
<evidence type="ECO:0000313" key="3">
    <source>
        <dbReference type="Proteomes" id="UP000594262"/>
    </source>
</evidence>
<keyword evidence="3" id="KW-1185">Reference proteome</keyword>
<dbReference type="Proteomes" id="UP000594262">
    <property type="component" value="Unplaced"/>
</dbReference>
<evidence type="ECO:0000259" key="1">
    <source>
        <dbReference type="Pfam" id="PF13960"/>
    </source>
</evidence>
<dbReference type="EnsemblMetazoa" id="CLYHEMT024358.1">
    <property type="protein sequence ID" value="CLYHEMP024358.1"/>
    <property type="gene ID" value="CLYHEMG024358"/>
</dbReference>
<proteinExistence type="predicted"/>
<dbReference type="InterPro" id="IPR025452">
    <property type="entry name" value="DUF4218"/>
</dbReference>
<dbReference type="PANTHER" id="PTHR10775:SF172">
    <property type="entry name" value="TNP2, PARTIAL"/>
    <property type="match status" value="1"/>
</dbReference>
<reference evidence="2" key="1">
    <citation type="submission" date="2021-01" db="UniProtKB">
        <authorList>
            <consortium name="EnsemblMetazoa"/>
        </authorList>
    </citation>
    <scope>IDENTIFICATION</scope>
</reference>
<evidence type="ECO:0000313" key="2">
    <source>
        <dbReference type="EnsemblMetazoa" id="CLYHEMP024358.1"/>
    </source>
</evidence>
<dbReference type="AlphaFoldDB" id="A0A7M5XIY5"/>
<protein>
    <recommendedName>
        <fullName evidence="1">DUF4218 domain-containing protein</fullName>
    </recommendedName>
</protein>
<feature type="domain" description="DUF4218" evidence="1">
    <location>
        <begin position="502"/>
        <end position="592"/>
    </location>
</feature>
<accession>A0A7M5XIY5</accession>
<sequence>MRILVSHPYSTKAQLDETFRTDNSLMLPEENQMPKTYDEARRLIQPFLLPLEKYDCCIDDCMLFRGKNANAKDCIICGKARFDANGRPKRTFKYFPLGPRLARMIASPEFSELLEVKEVAEEGPVIDIQDTSTWKEWFTKDGHFGGRAGIALSFCTDGVNPLKSLDKEYSMWPLMIQVLNFPPAFRKNFAGIQLLGIIPGNGTKEPKHLEPYLEVMVEELQELSNCTMYIHNEEKHCQAKVLQFVHDFPAIAKVMHTQAQGGLRACPWCKSVGEHCKHLSKTVYLGNRKFLPEDSDLRKSTYFPDGKEEHSKAPEALTKDEQIELRREYDGKPNKTQKAKFLKENGVKGEYPFMELPYHGFHDDYSPDAMHTVRRVVGNIIHWLTQQKVKANTFAKVYNAETSRRSSELIGNLTFVMKEEEKAASNERIQNVHFPKEFSGFKGDVFTQTNKVLKDHHGWQEYTVNNIWVYAIHGRLPVQQQRTFNYFFAVLANLFVQEFEREQGLDALEQHLHQSLALLERDFPTTFMNITTHICHHFVSNMRKFGTLYASWMYSQERMNSWITRRCNNKARMESTVMNTYQLMDWVVYCTLTNKFPEANDPKNAISKKVLLATGTIEPTNERPVSKKRKHPKILKLSVVEVREVERLTGQTIQEVEQIDRVERTSKYGESYAVQKGSICPFNERKFIKVEELFKFGAFTMATVLFFNLYCDKETGIYYGKCNEDLPRGVIMTNSIQKPSVTASEDDRLWLLSKKPSLDFEWLSEHTRL</sequence>
<dbReference type="Pfam" id="PF02992">
    <property type="entry name" value="Transposase_21"/>
    <property type="match status" value="1"/>
</dbReference>